<dbReference type="Pfam" id="PF00359">
    <property type="entry name" value="PTS_EIIA_2"/>
    <property type="match status" value="1"/>
</dbReference>
<dbReference type="GO" id="GO:0008982">
    <property type="term" value="F:protein-N(PI)-phosphohistidine-sugar phosphotransferase activity"/>
    <property type="evidence" value="ECO:0007669"/>
    <property type="project" value="InterPro"/>
</dbReference>
<proteinExistence type="predicted"/>
<dbReference type="AlphaFoldDB" id="A0A0F9UUJ9"/>
<dbReference type="InterPro" id="IPR016152">
    <property type="entry name" value="PTrfase/Anion_transptr"/>
</dbReference>
<dbReference type="InterPro" id="IPR006320">
    <property type="entry name" value="PTS_Nitro_regul"/>
</dbReference>
<dbReference type="GO" id="GO:0030295">
    <property type="term" value="F:protein kinase activator activity"/>
    <property type="evidence" value="ECO:0007669"/>
    <property type="project" value="TreeGrafter"/>
</dbReference>
<dbReference type="Gene3D" id="3.40.930.10">
    <property type="entry name" value="Mannitol-specific EII, Chain A"/>
    <property type="match status" value="1"/>
</dbReference>
<dbReference type="GO" id="GO:0009401">
    <property type="term" value="P:phosphoenolpyruvate-dependent sugar phosphotransferase system"/>
    <property type="evidence" value="ECO:0007669"/>
    <property type="project" value="InterPro"/>
</dbReference>
<dbReference type="CDD" id="cd00211">
    <property type="entry name" value="PTS_IIA_fru"/>
    <property type="match status" value="1"/>
</dbReference>
<dbReference type="PANTHER" id="PTHR47738">
    <property type="entry name" value="PTS SYSTEM FRUCTOSE-LIKE EIIA COMPONENT-RELATED"/>
    <property type="match status" value="1"/>
</dbReference>
<evidence type="ECO:0000259" key="1">
    <source>
        <dbReference type="PROSITE" id="PS51094"/>
    </source>
</evidence>
<dbReference type="PANTHER" id="PTHR47738:SF1">
    <property type="entry name" value="NITROGEN REGULATORY PROTEIN"/>
    <property type="match status" value="1"/>
</dbReference>
<accession>A0A0F9UUJ9</accession>
<dbReference type="SUPFAM" id="SSF55804">
    <property type="entry name" value="Phoshotransferase/anion transport protein"/>
    <property type="match status" value="1"/>
</dbReference>
<protein>
    <recommendedName>
        <fullName evidence="1">PTS EIIA type-2 domain-containing protein</fullName>
    </recommendedName>
</protein>
<dbReference type="NCBIfam" id="TIGR01419">
    <property type="entry name" value="nitro_reg_IIA"/>
    <property type="match status" value="1"/>
</dbReference>
<dbReference type="InterPro" id="IPR002178">
    <property type="entry name" value="PTS_EIIA_type-2_dom"/>
</dbReference>
<organism evidence="2">
    <name type="scientific">marine sediment metagenome</name>
    <dbReference type="NCBI Taxonomy" id="412755"/>
    <lineage>
        <taxon>unclassified sequences</taxon>
        <taxon>metagenomes</taxon>
        <taxon>ecological metagenomes</taxon>
    </lineage>
</organism>
<dbReference type="PROSITE" id="PS00372">
    <property type="entry name" value="PTS_EIIA_TYPE_2_HIS"/>
    <property type="match status" value="1"/>
</dbReference>
<sequence>MTAFRAPTTDKADNAAIMQIDHILTLERTFAGVQGGSKKRVLELIGKLISQHTNLDSDAVYDSLIAREKLGSTGFGHGIAIPHCRLEGCTQATGTLLQLDSKIDFDALDGEPVDLIFVLLVPQEATEQHLQILKMLAEKLDQQSLREALRQAPDAQALYEAMVGASGRG</sequence>
<comment type="caution">
    <text evidence="2">The sequence shown here is derived from an EMBL/GenBank/DDBJ whole genome shotgun (WGS) entry which is preliminary data.</text>
</comment>
<feature type="domain" description="PTS EIIA type-2" evidence="1">
    <location>
        <begin position="22"/>
        <end position="165"/>
    </location>
</feature>
<evidence type="ECO:0000313" key="2">
    <source>
        <dbReference type="EMBL" id="KKN95384.1"/>
    </source>
</evidence>
<dbReference type="PROSITE" id="PS51094">
    <property type="entry name" value="PTS_EIIA_TYPE_2"/>
    <property type="match status" value="1"/>
</dbReference>
<dbReference type="InterPro" id="IPR051541">
    <property type="entry name" value="PTS_SugarTrans_NitroReg"/>
</dbReference>
<gene>
    <name evidence="2" type="ORF">LCGC14_0179110</name>
</gene>
<reference evidence="2" key="1">
    <citation type="journal article" date="2015" name="Nature">
        <title>Complex archaea that bridge the gap between prokaryotes and eukaryotes.</title>
        <authorList>
            <person name="Spang A."/>
            <person name="Saw J.H."/>
            <person name="Jorgensen S.L."/>
            <person name="Zaremba-Niedzwiedzka K."/>
            <person name="Martijn J."/>
            <person name="Lind A.E."/>
            <person name="van Eijk R."/>
            <person name="Schleper C."/>
            <person name="Guy L."/>
            <person name="Ettema T.J."/>
        </authorList>
    </citation>
    <scope>NUCLEOTIDE SEQUENCE</scope>
</reference>
<name>A0A0F9UUJ9_9ZZZZ</name>
<dbReference type="EMBL" id="LAZR01000071">
    <property type="protein sequence ID" value="KKN95384.1"/>
    <property type="molecule type" value="Genomic_DNA"/>
</dbReference>